<dbReference type="Proteomes" id="UP001149719">
    <property type="component" value="Unassembled WGS sequence"/>
</dbReference>
<comment type="caution">
    <text evidence="2">The sequence shown here is derived from an EMBL/GenBank/DDBJ whole genome shotgun (WGS) entry which is preliminary data.</text>
</comment>
<sequence length="152" mass="17591">MDALNSHLYTVEQSSRLLFPLTKKFYQAYYPAGKPNKADPIWLLKENTIVCAYRLKQLSHCQLLTAMVTRPSHRKQGLGSLLLQQTQKALLSRPTYCFAFEHLEPFYIANGFLTLPKEALPDELLERFIRYTLSGKKLVPMRFTQSTYLKST</sequence>
<evidence type="ECO:0000313" key="3">
    <source>
        <dbReference type="Proteomes" id="UP001149719"/>
    </source>
</evidence>
<evidence type="ECO:0000259" key="1">
    <source>
        <dbReference type="PROSITE" id="PS51186"/>
    </source>
</evidence>
<proteinExistence type="predicted"/>
<reference evidence="2" key="1">
    <citation type="submission" date="2022-12" db="EMBL/GenBank/DDBJ databases">
        <title>Marinomonas 15G1-11 sp. nov, isolated from marine algae.</title>
        <authorList>
            <person name="Butt M."/>
            <person name="Choi D.G."/>
            <person name="Kim J.M."/>
            <person name="Lee J.K."/>
            <person name="Baek J.H."/>
            <person name="Jeon C.O."/>
        </authorList>
    </citation>
    <scope>NUCLEOTIDE SEQUENCE</scope>
    <source>
        <strain evidence="2">15G1-11</strain>
    </source>
</reference>
<accession>A0ABT4JWS9</accession>
<dbReference type="EMBL" id="JAPUBN010000018">
    <property type="protein sequence ID" value="MCZ2722537.1"/>
    <property type="molecule type" value="Genomic_DNA"/>
</dbReference>
<dbReference type="PROSITE" id="PS51186">
    <property type="entry name" value="GNAT"/>
    <property type="match status" value="1"/>
</dbReference>
<dbReference type="CDD" id="cd04301">
    <property type="entry name" value="NAT_SF"/>
    <property type="match status" value="1"/>
</dbReference>
<dbReference type="RefSeq" id="WP_269126237.1">
    <property type="nucleotide sequence ID" value="NZ_JAPUBN010000018.1"/>
</dbReference>
<protein>
    <submittedName>
        <fullName evidence="2">GNAT family N-acetyltransferase</fullName>
    </submittedName>
</protein>
<dbReference type="Gene3D" id="3.40.630.30">
    <property type="match status" value="1"/>
</dbReference>
<dbReference type="InterPro" id="IPR016181">
    <property type="entry name" value="Acyl_CoA_acyltransferase"/>
</dbReference>
<keyword evidence="3" id="KW-1185">Reference proteome</keyword>
<evidence type="ECO:0000313" key="2">
    <source>
        <dbReference type="EMBL" id="MCZ2722537.1"/>
    </source>
</evidence>
<feature type="domain" description="N-acetyltransferase" evidence="1">
    <location>
        <begin position="1"/>
        <end position="146"/>
    </location>
</feature>
<gene>
    <name evidence="2" type="ORF">O1D97_13200</name>
</gene>
<name>A0ABT4JWS9_9GAMM</name>
<organism evidence="2 3">
    <name type="scientific">Marinomonas phaeophyticola</name>
    <dbReference type="NCBI Taxonomy" id="3004091"/>
    <lineage>
        <taxon>Bacteria</taxon>
        <taxon>Pseudomonadati</taxon>
        <taxon>Pseudomonadota</taxon>
        <taxon>Gammaproteobacteria</taxon>
        <taxon>Oceanospirillales</taxon>
        <taxon>Oceanospirillaceae</taxon>
        <taxon>Marinomonas</taxon>
    </lineage>
</organism>
<dbReference type="InterPro" id="IPR000182">
    <property type="entry name" value="GNAT_dom"/>
</dbReference>
<dbReference type="SUPFAM" id="SSF55729">
    <property type="entry name" value="Acyl-CoA N-acyltransferases (Nat)"/>
    <property type="match status" value="1"/>
</dbReference>
<dbReference type="Pfam" id="PF13508">
    <property type="entry name" value="Acetyltransf_7"/>
    <property type="match status" value="1"/>
</dbReference>